<feature type="domain" description="EGF-like" evidence="4">
    <location>
        <begin position="89"/>
        <end position="100"/>
    </location>
</feature>
<feature type="signal peptide" evidence="3">
    <location>
        <begin position="1"/>
        <end position="21"/>
    </location>
</feature>
<evidence type="ECO:0000259" key="4">
    <source>
        <dbReference type="PROSITE" id="PS00022"/>
    </source>
</evidence>
<dbReference type="AlphaFoldDB" id="A0ABD0LGR6"/>
<gene>
    <name evidence="5" type="ORF">BaRGS_00010210</name>
</gene>
<proteinExistence type="predicted"/>
<protein>
    <recommendedName>
        <fullName evidence="4">EGF-like domain-containing protein</fullName>
    </recommendedName>
</protein>
<dbReference type="Proteomes" id="UP001519460">
    <property type="component" value="Unassembled WGS sequence"/>
</dbReference>
<dbReference type="Gene3D" id="2.10.25.10">
    <property type="entry name" value="Laminin"/>
    <property type="match status" value="1"/>
</dbReference>
<dbReference type="InterPro" id="IPR000742">
    <property type="entry name" value="EGF"/>
</dbReference>
<dbReference type="PROSITE" id="PS00022">
    <property type="entry name" value="EGF_1"/>
    <property type="match status" value="1"/>
</dbReference>
<evidence type="ECO:0000313" key="5">
    <source>
        <dbReference type="EMBL" id="KAK7498550.1"/>
    </source>
</evidence>
<dbReference type="EMBL" id="JACVVK020000050">
    <property type="protein sequence ID" value="KAK7498550.1"/>
    <property type="molecule type" value="Genomic_DNA"/>
</dbReference>
<feature type="chain" id="PRO_5044883329" description="EGF-like domain-containing protein" evidence="3">
    <location>
        <begin position="22"/>
        <end position="188"/>
    </location>
</feature>
<keyword evidence="2" id="KW-0472">Membrane</keyword>
<evidence type="ECO:0000313" key="6">
    <source>
        <dbReference type="Proteomes" id="UP001519460"/>
    </source>
</evidence>
<keyword evidence="2" id="KW-1133">Transmembrane helix</keyword>
<name>A0ABD0LGR6_9CAEN</name>
<comment type="caution">
    <text evidence="5">The sequence shown here is derived from an EMBL/GenBank/DDBJ whole genome shotgun (WGS) entry which is preliminary data.</text>
</comment>
<feature type="region of interest" description="Disordered" evidence="1">
    <location>
        <begin position="154"/>
        <end position="188"/>
    </location>
</feature>
<feature type="compositionally biased region" description="Basic and acidic residues" evidence="1">
    <location>
        <begin position="158"/>
        <end position="168"/>
    </location>
</feature>
<organism evidence="5 6">
    <name type="scientific">Batillaria attramentaria</name>
    <dbReference type="NCBI Taxonomy" id="370345"/>
    <lineage>
        <taxon>Eukaryota</taxon>
        <taxon>Metazoa</taxon>
        <taxon>Spiralia</taxon>
        <taxon>Lophotrochozoa</taxon>
        <taxon>Mollusca</taxon>
        <taxon>Gastropoda</taxon>
        <taxon>Caenogastropoda</taxon>
        <taxon>Sorbeoconcha</taxon>
        <taxon>Cerithioidea</taxon>
        <taxon>Batillariidae</taxon>
        <taxon>Batillaria</taxon>
    </lineage>
</organism>
<accession>A0ABD0LGR6</accession>
<reference evidence="5 6" key="1">
    <citation type="journal article" date="2023" name="Sci. Data">
        <title>Genome assembly of the Korean intertidal mud-creeper Batillaria attramentaria.</title>
        <authorList>
            <person name="Patra A.K."/>
            <person name="Ho P.T."/>
            <person name="Jun S."/>
            <person name="Lee S.J."/>
            <person name="Kim Y."/>
            <person name="Won Y.J."/>
        </authorList>
    </citation>
    <scope>NUCLEOTIDE SEQUENCE [LARGE SCALE GENOMIC DNA]</scope>
    <source>
        <strain evidence="5">Wonlab-2016</strain>
    </source>
</reference>
<evidence type="ECO:0000256" key="1">
    <source>
        <dbReference type="SAM" id="MobiDB-lite"/>
    </source>
</evidence>
<evidence type="ECO:0000256" key="2">
    <source>
        <dbReference type="SAM" id="Phobius"/>
    </source>
</evidence>
<keyword evidence="2" id="KW-0812">Transmembrane</keyword>
<sequence>MSSQLFLWIVLFLGTSVAGDGEDTTVLCIGDDCDGTLEAESSQTSPPTPAITVARHQQSCTPAEEKEAACLHGECYSLDLGEYSRSFFCRCKEMYQGVRCEQICAECYVRVMRGESPQQAEIDPVLWVGIAVGVSIVIAVVVVGVVLYRRRRNTQRGSNDHPRTEKTTKSSSSKYRTVPAAKPESPPV</sequence>
<feature type="transmembrane region" description="Helical" evidence="2">
    <location>
        <begin position="125"/>
        <end position="148"/>
    </location>
</feature>
<evidence type="ECO:0000256" key="3">
    <source>
        <dbReference type="SAM" id="SignalP"/>
    </source>
</evidence>
<keyword evidence="3" id="KW-0732">Signal</keyword>
<keyword evidence="6" id="KW-1185">Reference proteome</keyword>